<dbReference type="CDD" id="cd06261">
    <property type="entry name" value="TM_PBP2"/>
    <property type="match status" value="1"/>
</dbReference>
<evidence type="ECO:0000313" key="10">
    <source>
        <dbReference type="Proteomes" id="UP000316968"/>
    </source>
</evidence>
<feature type="transmembrane region" description="Helical" evidence="7">
    <location>
        <begin position="141"/>
        <end position="162"/>
    </location>
</feature>
<reference evidence="9 10" key="1">
    <citation type="submission" date="2019-06" db="EMBL/GenBank/DDBJ databases">
        <title>Saccharibacillus brassicae sp. nov., an endophytic bacterium isolated from Chinese cabbage seeds (Brassica pekinensis).</title>
        <authorList>
            <person name="Jiang L."/>
            <person name="Lee J."/>
            <person name="Kim S.W."/>
        </authorList>
    </citation>
    <scope>NUCLEOTIDE SEQUENCE [LARGE SCALE GENOMIC DNA]</scope>
    <source>
        <strain evidence="10">KCTC 43072 / ATSA2</strain>
    </source>
</reference>
<dbReference type="AlphaFoldDB" id="A0A4Y6V5N5"/>
<accession>A0A4Y6V5N5</accession>
<evidence type="ECO:0000256" key="2">
    <source>
        <dbReference type="ARBA" id="ARBA00022448"/>
    </source>
</evidence>
<evidence type="ECO:0000256" key="7">
    <source>
        <dbReference type="RuleBase" id="RU363032"/>
    </source>
</evidence>
<evidence type="ECO:0000259" key="8">
    <source>
        <dbReference type="PROSITE" id="PS50928"/>
    </source>
</evidence>
<dbReference type="InterPro" id="IPR035906">
    <property type="entry name" value="MetI-like_sf"/>
</dbReference>
<gene>
    <name evidence="9" type="ORF">FFV09_21710</name>
</gene>
<keyword evidence="6 7" id="KW-0472">Membrane</keyword>
<dbReference type="KEGG" id="saca:FFV09_21710"/>
<name>A0A4Y6V5N5_SACBS</name>
<evidence type="ECO:0000256" key="1">
    <source>
        <dbReference type="ARBA" id="ARBA00004651"/>
    </source>
</evidence>
<dbReference type="PROSITE" id="PS50928">
    <property type="entry name" value="ABC_TM1"/>
    <property type="match status" value="1"/>
</dbReference>
<evidence type="ECO:0000256" key="6">
    <source>
        <dbReference type="ARBA" id="ARBA00023136"/>
    </source>
</evidence>
<feature type="transmembrane region" description="Helical" evidence="7">
    <location>
        <begin position="174"/>
        <end position="198"/>
    </location>
</feature>
<proteinExistence type="inferred from homology"/>
<feature type="domain" description="ABC transmembrane type-1" evidence="8">
    <location>
        <begin position="41"/>
        <end position="255"/>
    </location>
</feature>
<dbReference type="Proteomes" id="UP000316968">
    <property type="component" value="Chromosome"/>
</dbReference>
<feature type="transmembrane region" description="Helical" evidence="7">
    <location>
        <begin position="45"/>
        <end position="66"/>
    </location>
</feature>
<dbReference type="GO" id="GO:0055085">
    <property type="term" value="P:transmembrane transport"/>
    <property type="evidence" value="ECO:0007669"/>
    <property type="project" value="InterPro"/>
</dbReference>
<comment type="similarity">
    <text evidence="7">Belongs to the binding-protein-dependent transport system permease family.</text>
</comment>
<dbReference type="InterPro" id="IPR000515">
    <property type="entry name" value="MetI-like"/>
</dbReference>
<feature type="transmembrane region" description="Helical" evidence="7">
    <location>
        <begin position="241"/>
        <end position="259"/>
    </location>
</feature>
<keyword evidence="5 7" id="KW-1133">Transmembrane helix</keyword>
<dbReference type="EMBL" id="CP041217">
    <property type="protein sequence ID" value="QDH23886.1"/>
    <property type="molecule type" value="Genomic_DNA"/>
</dbReference>
<keyword evidence="3" id="KW-1003">Cell membrane</keyword>
<evidence type="ECO:0000256" key="3">
    <source>
        <dbReference type="ARBA" id="ARBA00022475"/>
    </source>
</evidence>
<dbReference type="InterPro" id="IPR050809">
    <property type="entry name" value="UgpAE/MalFG_permease"/>
</dbReference>
<keyword evidence="2 7" id="KW-0813">Transport</keyword>
<evidence type="ECO:0000256" key="4">
    <source>
        <dbReference type="ARBA" id="ARBA00022692"/>
    </source>
</evidence>
<dbReference type="SUPFAM" id="SSF161098">
    <property type="entry name" value="MetI-like"/>
    <property type="match status" value="1"/>
</dbReference>
<organism evidence="9 10">
    <name type="scientific">Saccharibacillus brassicae</name>
    <dbReference type="NCBI Taxonomy" id="2583377"/>
    <lineage>
        <taxon>Bacteria</taxon>
        <taxon>Bacillati</taxon>
        <taxon>Bacillota</taxon>
        <taxon>Bacilli</taxon>
        <taxon>Bacillales</taxon>
        <taxon>Paenibacillaceae</taxon>
        <taxon>Saccharibacillus</taxon>
    </lineage>
</organism>
<dbReference type="PANTHER" id="PTHR43227">
    <property type="entry name" value="BLL4140 PROTEIN"/>
    <property type="match status" value="1"/>
</dbReference>
<protein>
    <submittedName>
        <fullName evidence="9">Sugar ABC transporter permease</fullName>
    </submittedName>
</protein>
<feature type="transmembrane region" description="Helical" evidence="7">
    <location>
        <begin position="87"/>
        <end position="116"/>
    </location>
</feature>
<sequence length="270" mass="30672">MYGILIAFKDYRMMDGILGSPWVGFEQFRELFSDPYFYTVFKNTLIISFLKLFLGFPVPILFAVLLNEVRQLAFKKFVQTASYLPHFISWIALAGIMESLLSLEGTVNTIIGLFGFEKVIFMAEPDYFRAILVLSDIWKNFGWGAVIYFAAIAGIDNSLYEASAIDGATRLQRIIYITLPSIANIIVIMLILSMAGILDAGFDQIFNLYNSSVMDVSDIIDTYVYRVGIQDLDYSRSTAVGIFKSVIALILILFTNWLAKRFNKDHNTLW</sequence>
<evidence type="ECO:0000256" key="5">
    <source>
        <dbReference type="ARBA" id="ARBA00022989"/>
    </source>
</evidence>
<evidence type="ECO:0000313" key="9">
    <source>
        <dbReference type="EMBL" id="QDH23886.1"/>
    </source>
</evidence>
<dbReference type="PANTHER" id="PTHR43227:SF11">
    <property type="entry name" value="BLL4140 PROTEIN"/>
    <property type="match status" value="1"/>
</dbReference>
<dbReference type="OrthoDB" id="9785836at2"/>
<keyword evidence="4 7" id="KW-0812">Transmembrane</keyword>
<dbReference type="Gene3D" id="1.10.3720.10">
    <property type="entry name" value="MetI-like"/>
    <property type="match status" value="1"/>
</dbReference>
<comment type="subcellular location">
    <subcellularLocation>
        <location evidence="1 7">Cell membrane</location>
        <topology evidence="1 7">Multi-pass membrane protein</topology>
    </subcellularLocation>
</comment>
<dbReference type="Pfam" id="PF00528">
    <property type="entry name" value="BPD_transp_1"/>
    <property type="match status" value="1"/>
</dbReference>
<dbReference type="GO" id="GO:0005886">
    <property type="term" value="C:plasma membrane"/>
    <property type="evidence" value="ECO:0007669"/>
    <property type="project" value="UniProtKB-SubCell"/>
</dbReference>
<keyword evidence="10" id="KW-1185">Reference proteome</keyword>